<name>A0A8K0MSD2_9ROSA</name>
<feature type="domain" description="PGG" evidence="9">
    <location>
        <begin position="455"/>
        <end position="565"/>
    </location>
</feature>
<keyword evidence="11" id="KW-1185">Reference proteome</keyword>
<evidence type="ECO:0000256" key="7">
    <source>
        <dbReference type="PROSITE-ProRule" id="PRU00023"/>
    </source>
</evidence>
<dbReference type="PROSITE" id="PS50297">
    <property type="entry name" value="ANK_REP_REGION"/>
    <property type="match status" value="3"/>
</dbReference>
<reference evidence="10" key="1">
    <citation type="submission" date="2020-03" db="EMBL/GenBank/DDBJ databases">
        <title>A high-quality chromosome-level genome assembly of a woody plant with both climbing and erect habits, Rhamnella rubrinervis.</title>
        <authorList>
            <person name="Lu Z."/>
            <person name="Yang Y."/>
            <person name="Zhu X."/>
            <person name="Sun Y."/>
        </authorList>
    </citation>
    <scope>NUCLEOTIDE SEQUENCE</scope>
    <source>
        <strain evidence="10">BYM</strain>
        <tissue evidence="10">Leaf</tissue>
    </source>
</reference>
<dbReference type="GO" id="GO:0005886">
    <property type="term" value="C:plasma membrane"/>
    <property type="evidence" value="ECO:0007669"/>
    <property type="project" value="TreeGrafter"/>
</dbReference>
<dbReference type="OrthoDB" id="1164686at2759"/>
<dbReference type="AlphaFoldDB" id="A0A8K0MSD2"/>
<comment type="caution">
    <text evidence="10">The sequence shown here is derived from an EMBL/GenBank/DDBJ whole genome shotgun (WGS) entry which is preliminary data.</text>
</comment>
<evidence type="ECO:0000313" key="11">
    <source>
        <dbReference type="Proteomes" id="UP000796880"/>
    </source>
</evidence>
<evidence type="ECO:0000256" key="3">
    <source>
        <dbReference type="ARBA" id="ARBA00022737"/>
    </source>
</evidence>
<feature type="repeat" description="ANK" evidence="7">
    <location>
        <begin position="103"/>
        <end position="135"/>
    </location>
</feature>
<dbReference type="Proteomes" id="UP000796880">
    <property type="component" value="Unassembled WGS sequence"/>
</dbReference>
<feature type="transmembrane region" description="Helical" evidence="8">
    <location>
        <begin position="566"/>
        <end position="592"/>
    </location>
</feature>
<dbReference type="SUPFAM" id="SSF48403">
    <property type="entry name" value="Ankyrin repeat"/>
    <property type="match status" value="2"/>
</dbReference>
<dbReference type="Pfam" id="PF13962">
    <property type="entry name" value="PGG"/>
    <property type="match status" value="1"/>
</dbReference>
<dbReference type="Pfam" id="PF12796">
    <property type="entry name" value="Ank_2"/>
    <property type="match status" value="3"/>
</dbReference>
<evidence type="ECO:0000256" key="8">
    <source>
        <dbReference type="SAM" id="Phobius"/>
    </source>
</evidence>
<gene>
    <name evidence="10" type="ORF">FNV43_RR01531</name>
</gene>
<dbReference type="SMART" id="SM00248">
    <property type="entry name" value="ANK"/>
    <property type="match status" value="8"/>
</dbReference>
<dbReference type="PANTHER" id="PTHR24186:SF36">
    <property type="entry name" value="SERINE_THREONINE-PROTEIN PHOSPHATASE 6 REGULATORY ANKYRIN REPEAT SUBUNIT A-LIKE"/>
    <property type="match status" value="1"/>
</dbReference>
<dbReference type="EMBL" id="VOIH02000001">
    <property type="protein sequence ID" value="KAF3456877.1"/>
    <property type="molecule type" value="Genomic_DNA"/>
</dbReference>
<dbReference type="Gene3D" id="1.25.40.20">
    <property type="entry name" value="Ankyrin repeat-containing domain"/>
    <property type="match status" value="2"/>
</dbReference>
<dbReference type="InterPro" id="IPR036770">
    <property type="entry name" value="Ankyrin_rpt-contain_sf"/>
</dbReference>
<comment type="subcellular location">
    <subcellularLocation>
        <location evidence="1">Membrane</location>
        <topology evidence="1">Multi-pass membrane protein</topology>
    </subcellularLocation>
</comment>
<dbReference type="PROSITE" id="PS50088">
    <property type="entry name" value="ANK_REPEAT"/>
    <property type="match status" value="3"/>
</dbReference>
<evidence type="ECO:0000313" key="10">
    <source>
        <dbReference type="EMBL" id="KAF3456877.1"/>
    </source>
</evidence>
<organism evidence="10 11">
    <name type="scientific">Rhamnella rubrinervis</name>
    <dbReference type="NCBI Taxonomy" id="2594499"/>
    <lineage>
        <taxon>Eukaryota</taxon>
        <taxon>Viridiplantae</taxon>
        <taxon>Streptophyta</taxon>
        <taxon>Embryophyta</taxon>
        <taxon>Tracheophyta</taxon>
        <taxon>Spermatophyta</taxon>
        <taxon>Magnoliopsida</taxon>
        <taxon>eudicotyledons</taxon>
        <taxon>Gunneridae</taxon>
        <taxon>Pentapetalae</taxon>
        <taxon>rosids</taxon>
        <taxon>fabids</taxon>
        <taxon>Rosales</taxon>
        <taxon>Rhamnaceae</taxon>
        <taxon>rhamnoid group</taxon>
        <taxon>Rhamneae</taxon>
        <taxon>Rhamnella</taxon>
    </lineage>
</organism>
<accession>A0A8K0MSD2</accession>
<keyword evidence="5 7" id="KW-0040">ANK repeat</keyword>
<feature type="transmembrane region" description="Helical" evidence="8">
    <location>
        <begin position="540"/>
        <end position="560"/>
    </location>
</feature>
<feature type="transmembrane region" description="Helical" evidence="8">
    <location>
        <begin position="506"/>
        <end position="528"/>
    </location>
</feature>
<proteinExistence type="predicted"/>
<feature type="transmembrane region" description="Helical" evidence="8">
    <location>
        <begin position="464"/>
        <end position="486"/>
    </location>
</feature>
<evidence type="ECO:0000256" key="5">
    <source>
        <dbReference type="ARBA" id="ARBA00023043"/>
    </source>
</evidence>
<keyword evidence="6 8" id="KW-0472">Membrane</keyword>
<sequence>MESSLTLYEAQETDNLIQPHDHQVEIITFMENDVYKAAEKGEINPAIEQRKDRLHSLQTPQKNTILHIYLTSKTSRDPEPEINKFMEAILGFCPPLLMQVNKKGETPLHVAARYGHASIVKQLIKHAKENHRDDHNQDHESRGAEAVKKMLRMASKEGDTALHEAVRFQHLHVVKILISEDCDFKHNANNSGETPLYMAVERGYNLIAEAIIEHCNSPASGGPTGRNVLHAATIRKDKGMIDYILNEIGEQMLKQPDQEGWTPLHHAAYMGYLDAVEAFLTKEMGREAAYMKNRDGNTALHLATVSKHRETMREIIERCPDSSELVNNRGWNILHFAVRHHNLNLLMKDVLQSRGSLSNLINEKDAQGNTPLHHIAVSINHSCLSLIDDPRVDKLAYNNENENALDLASTPRNLAVFVDRFIKRLKTNGIGPGMRISPTKNRKQDKIREREAAAELKKVEDANVIVAALIATVTFAAGFTIPGGYVSETGQHEGSPRLGGNSAFKTFMVMDTIAMFLSTSSVLIHLYININKKLLYVFDYTLWSLMLTVSAMLAMVVAFATGTYAMFGYCIEFSIVISVLALFFLILFVCLTKGIIAWGERRKALVWEVDNTV</sequence>
<keyword evidence="2 8" id="KW-0812">Transmembrane</keyword>
<evidence type="ECO:0000256" key="1">
    <source>
        <dbReference type="ARBA" id="ARBA00004141"/>
    </source>
</evidence>
<evidence type="ECO:0000256" key="4">
    <source>
        <dbReference type="ARBA" id="ARBA00022989"/>
    </source>
</evidence>
<evidence type="ECO:0000259" key="9">
    <source>
        <dbReference type="Pfam" id="PF13962"/>
    </source>
</evidence>
<keyword evidence="3" id="KW-0677">Repeat</keyword>
<dbReference type="InterPro" id="IPR026961">
    <property type="entry name" value="PGG_dom"/>
</dbReference>
<keyword evidence="4 8" id="KW-1133">Transmembrane helix</keyword>
<evidence type="ECO:0000256" key="2">
    <source>
        <dbReference type="ARBA" id="ARBA00022692"/>
    </source>
</evidence>
<evidence type="ECO:0000256" key="6">
    <source>
        <dbReference type="ARBA" id="ARBA00023136"/>
    </source>
</evidence>
<dbReference type="PANTHER" id="PTHR24186">
    <property type="entry name" value="PROTEIN PHOSPHATASE 1 REGULATORY SUBUNIT"/>
    <property type="match status" value="1"/>
</dbReference>
<feature type="repeat" description="ANK" evidence="7">
    <location>
        <begin position="259"/>
        <end position="280"/>
    </location>
</feature>
<dbReference type="InterPro" id="IPR002110">
    <property type="entry name" value="Ankyrin_rpt"/>
</dbReference>
<feature type="repeat" description="ANK" evidence="7">
    <location>
        <begin position="157"/>
        <end position="189"/>
    </location>
</feature>
<protein>
    <recommendedName>
        <fullName evidence="9">PGG domain-containing protein</fullName>
    </recommendedName>
</protein>
<dbReference type="Pfam" id="PF00023">
    <property type="entry name" value="Ank"/>
    <property type="match status" value="1"/>
</dbReference>